<proteinExistence type="predicted"/>
<dbReference type="Proteomes" id="UP000008703">
    <property type="component" value="Plasmid pSTRVI02"/>
</dbReference>
<evidence type="ECO:0000313" key="2">
    <source>
        <dbReference type="Proteomes" id="UP000008703"/>
    </source>
</evidence>
<keyword evidence="2" id="KW-1185">Reference proteome</keyword>
<dbReference type="RefSeq" id="WP_014043802.1">
    <property type="nucleotide sequence ID" value="NC_015952.1"/>
</dbReference>
<dbReference type="AlphaFoldDB" id="G2PHR6"/>
<reference evidence="1" key="1">
    <citation type="submission" date="2011-08" db="EMBL/GenBank/DDBJ databases">
        <title>Complete sequence of plasmid 2 of Streptomyces violaceusniger Tu 4113.</title>
        <authorList>
            <consortium name="US DOE Joint Genome Institute"/>
            <person name="Lucas S."/>
            <person name="Han J."/>
            <person name="Lapidus A."/>
            <person name="Cheng J.-F."/>
            <person name="Goodwin L."/>
            <person name="Pitluck S."/>
            <person name="Peters L."/>
            <person name="Ivanova N."/>
            <person name="Daligault H."/>
            <person name="Detter J.C."/>
            <person name="Han C."/>
            <person name="Tapia R."/>
            <person name="Land M."/>
            <person name="Hauser L."/>
            <person name="Kyrpides N."/>
            <person name="Ivanova N."/>
            <person name="Pagani I."/>
            <person name="Hagen A."/>
            <person name="Katz L."/>
            <person name="Fiedler H.-P."/>
            <person name="Keasling J."/>
            <person name="Fortman J."/>
            <person name="Woyke T."/>
        </authorList>
    </citation>
    <scope>NUCLEOTIDE SEQUENCE [LARGE SCALE GENOMIC DNA]</scope>
    <source>
        <strain evidence="1">Tu 4113</strain>
        <plasmid evidence="1">pSTRVI02</plasmid>
    </source>
</reference>
<sequence>MGSTTVDETYPGELAALRGLLGQVRTIARHGTIEALRDTVDEHDETERAALEALPWAPEVGALYLLPGVNGAPDRVARVISERLWRKRLTPVGGGTDVVRTFSRSSLRFEDEDTDRRGRRAGYSRAGRLVLLTTGGQVMGHPAEIKALRTFELPEIPTSDNAATRALVSIRDAAKTAGLLMDVVQASDLKQMPGEIPE</sequence>
<dbReference type="EMBL" id="CP002996">
    <property type="protein sequence ID" value="AEM88867.1"/>
    <property type="molecule type" value="Genomic_DNA"/>
</dbReference>
<protein>
    <submittedName>
        <fullName evidence="1">Uncharacterized protein</fullName>
    </submittedName>
</protein>
<organism evidence="1 2">
    <name type="scientific">Streptomyces violaceusniger (strain Tu 4113)</name>
    <dbReference type="NCBI Taxonomy" id="653045"/>
    <lineage>
        <taxon>Bacteria</taxon>
        <taxon>Bacillati</taxon>
        <taxon>Actinomycetota</taxon>
        <taxon>Actinomycetes</taxon>
        <taxon>Kitasatosporales</taxon>
        <taxon>Streptomycetaceae</taxon>
        <taxon>Streptomyces</taxon>
        <taxon>Streptomyces violaceusniger group</taxon>
    </lineage>
</organism>
<dbReference type="KEGG" id="svl:Strvi_0091"/>
<geneLocation type="plasmid" evidence="1 2">
    <name>pSTRVI02</name>
</geneLocation>
<gene>
    <name evidence="1" type="ORF">Strvi_0091</name>
</gene>
<evidence type="ECO:0000313" key="1">
    <source>
        <dbReference type="EMBL" id="AEM88867.1"/>
    </source>
</evidence>
<accession>G2PHR6</accession>
<keyword evidence="1" id="KW-0614">Plasmid</keyword>
<name>G2PHR6_STRV4</name>
<dbReference type="HOGENOM" id="CLU_1377488_0_0_11"/>